<sequence>MLAVWVSASECRLAASAWGWACTLAAWAWG</sequence>
<accession>A0A0A9DWL2</accession>
<dbReference type="EMBL" id="GBRH01206812">
    <property type="protein sequence ID" value="JAD91083.1"/>
    <property type="molecule type" value="Transcribed_RNA"/>
</dbReference>
<reference evidence="1" key="1">
    <citation type="submission" date="2014-09" db="EMBL/GenBank/DDBJ databases">
        <authorList>
            <person name="Magalhaes I.L.F."/>
            <person name="Oliveira U."/>
            <person name="Santos F.R."/>
            <person name="Vidigal T.H.D.A."/>
            <person name="Brescovit A.D."/>
            <person name="Santos A.J."/>
        </authorList>
    </citation>
    <scope>NUCLEOTIDE SEQUENCE</scope>
    <source>
        <tissue evidence="1">Shoot tissue taken approximately 20 cm above the soil surface</tissue>
    </source>
</reference>
<dbReference type="AlphaFoldDB" id="A0A0A9DWL2"/>
<proteinExistence type="predicted"/>
<name>A0A0A9DWL2_ARUDO</name>
<organism evidence="1">
    <name type="scientific">Arundo donax</name>
    <name type="common">Giant reed</name>
    <name type="synonym">Donax arundinaceus</name>
    <dbReference type="NCBI Taxonomy" id="35708"/>
    <lineage>
        <taxon>Eukaryota</taxon>
        <taxon>Viridiplantae</taxon>
        <taxon>Streptophyta</taxon>
        <taxon>Embryophyta</taxon>
        <taxon>Tracheophyta</taxon>
        <taxon>Spermatophyta</taxon>
        <taxon>Magnoliopsida</taxon>
        <taxon>Liliopsida</taxon>
        <taxon>Poales</taxon>
        <taxon>Poaceae</taxon>
        <taxon>PACMAD clade</taxon>
        <taxon>Arundinoideae</taxon>
        <taxon>Arundineae</taxon>
        <taxon>Arundo</taxon>
    </lineage>
</organism>
<evidence type="ECO:0000313" key="1">
    <source>
        <dbReference type="EMBL" id="JAD91083.1"/>
    </source>
</evidence>
<protein>
    <submittedName>
        <fullName evidence="1">Uncharacterized protein</fullName>
    </submittedName>
</protein>
<reference evidence="1" key="2">
    <citation type="journal article" date="2015" name="Data Brief">
        <title>Shoot transcriptome of the giant reed, Arundo donax.</title>
        <authorList>
            <person name="Barrero R.A."/>
            <person name="Guerrero F.D."/>
            <person name="Moolhuijzen P."/>
            <person name="Goolsby J.A."/>
            <person name="Tidwell J."/>
            <person name="Bellgard S.E."/>
            <person name="Bellgard M.I."/>
        </authorList>
    </citation>
    <scope>NUCLEOTIDE SEQUENCE</scope>
    <source>
        <tissue evidence="1">Shoot tissue taken approximately 20 cm above the soil surface</tissue>
    </source>
</reference>